<dbReference type="AlphaFoldDB" id="A0A6A4IDM5"/>
<dbReference type="InterPro" id="IPR051733">
    <property type="entry name" value="WD_repeat_DCAF13/WDSOF1"/>
</dbReference>
<dbReference type="Gene3D" id="3.90.550.20">
    <property type="match status" value="1"/>
</dbReference>
<feature type="transmembrane region" description="Helical" evidence="3">
    <location>
        <begin position="171"/>
        <end position="192"/>
    </location>
</feature>
<comment type="similarity">
    <text evidence="1">Belongs to the glycosyltransferase 32 family.</text>
</comment>
<organism evidence="4 5">
    <name type="scientific">Gymnopus androsaceus JB14</name>
    <dbReference type="NCBI Taxonomy" id="1447944"/>
    <lineage>
        <taxon>Eukaryota</taxon>
        <taxon>Fungi</taxon>
        <taxon>Dikarya</taxon>
        <taxon>Basidiomycota</taxon>
        <taxon>Agaricomycotina</taxon>
        <taxon>Agaricomycetes</taxon>
        <taxon>Agaricomycetidae</taxon>
        <taxon>Agaricales</taxon>
        <taxon>Marasmiineae</taxon>
        <taxon>Omphalotaceae</taxon>
        <taxon>Gymnopus</taxon>
    </lineage>
</organism>
<evidence type="ECO:0000256" key="1">
    <source>
        <dbReference type="ARBA" id="ARBA00009003"/>
    </source>
</evidence>
<name>A0A6A4IDM5_9AGAR</name>
<dbReference type="PANTHER" id="PTHR22851:SF1">
    <property type="entry name" value="GLYCOSYLTRANSFERASE FAMILY 32 PROTEIN"/>
    <property type="match status" value="1"/>
</dbReference>
<feature type="region of interest" description="Disordered" evidence="2">
    <location>
        <begin position="1"/>
        <end position="31"/>
    </location>
</feature>
<dbReference type="InterPro" id="IPR007577">
    <property type="entry name" value="GlycoTrfase_DXD_sugar-bd_CS"/>
</dbReference>
<feature type="compositionally biased region" description="Basic residues" evidence="2">
    <location>
        <begin position="1"/>
        <end position="12"/>
    </location>
</feature>
<accession>A0A6A4IDM5</accession>
<evidence type="ECO:0000256" key="3">
    <source>
        <dbReference type="SAM" id="Phobius"/>
    </source>
</evidence>
<evidence type="ECO:0000256" key="2">
    <source>
        <dbReference type="SAM" id="MobiDB-lite"/>
    </source>
</evidence>
<keyword evidence="3" id="KW-1133">Transmembrane helix</keyword>
<dbReference type="Pfam" id="PF04488">
    <property type="entry name" value="Gly_transf_sug"/>
    <property type="match status" value="1"/>
</dbReference>
<dbReference type="GO" id="GO:0032040">
    <property type="term" value="C:small-subunit processome"/>
    <property type="evidence" value="ECO:0007669"/>
    <property type="project" value="TreeGrafter"/>
</dbReference>
<keyword evidence="3" id="KW-0812">Transmembrane</keyword>
<protein>
    <submittedName>
        <fullName evidence="4">Uncharacterized protein</fullName>
    </submittedName>
</protein>
<reference evidence="4" key="1">
    <citation type="journal article" date="2019" name="Environ. Microbiol.">
        <title>Fungal ecological strategies reflected in gene transcription - a case study of two litter decomposers.</title>
        <authorList>
            <person name="Barbi F."/>
            <person name="Kohler A."/>
            <person name="Barry K."/>
            <person name="Baskaran P."/>
            <person name="Daum C."/>
            <person name="Fauchery L."/>
            <person name="Ihrmark K."/>
            <person name="Kuo A."/>
            <person name="LaButti K."/>
            <person name="Lipzen A."/>
            <person name="Morin E."/>
            <person name="Grigoriev I.V."/>
            <person name="Henrissat B."/>
            <person name="Lindahl B."/>
            <person name="Martin F."/>
        </authorList>
    </citation>
    <scope>NUCLEOTIDE SEQUENCE</scope>
    <source>
        <strain evidence="4">JB14</strain>
    </source>
</reference>
<dbReference type="GO" id="GO:0000462">
    <property type="term" value="P:maturation of SSU-rRNA from tricistronic rRNA transcript (SSU-rRNA, 5.8S rRNA, LSU-rRNA)"/>
    <property type="evidence" value="ECO:0007669"/>
    <property type="project" value="TreeGrafter"/>
</dbReference>
<keyword evidence="3" id="KW-0472">Membrane</keyword>
<keyword evidence="5" id="KW-1185">Reference proteome</keyword>
<evidence type="ECO:0000313" key="5">
    <source>
        <dbReference type="Proteomes" id="UP000799118"/>
    </source>
</evidence>
<dbReference type="EMBL" id="ML769390">
    <property type="protein sequence ID" value="KAE9408671.1"/>
    <property type="molecule type" value="Genomic_DNA"/>
</dbReference>
<proteinExistence type="inferred from homology"/>
<dbReference type="InterPro" id="IPR029044">
    <property type="entry name" value="Nucleotide-diphossugar_trans"/>
</dbReference>
<dbReference type="PANTHER" id="PTHR22851">
    <property type="entry name" value="U3 SMALL NUCLEOLAR RNA U3 SNORNA ASSOCIATED PROTEIN"/>
    <property type="match status" value="1"/>
</dbReference>
<dbReference type="OrthoDB" id="108365at2759"/>
<sequence>MLNLHPNRKQKFQKQQEAPPPRMSISAMTGSAYSSRANDSEAIQCPYPNLSFPHGGVHAEQSGDVAEQGCGYVFRRAYDLRRHLLALHKVEAEKDSVDALGEEDQVESTYTIAHTFIIVIPAYHSRGSTPLIIPLPILIPGTRRKLRLWMPNIRGLHRASVSKFGTKRGSFLIALVYLLFIFSVFAVAHPTWPGLPSTTLVYDKEDLERIWRWEIASGHHPSTRPIPSPYNVEIQPKNPALPHEGSGRVYLDVSSRAPNVAYPPRPKAGSVADLDVLMNHCDFAADSYVRDCLEVLRIGGGLDNGRRVRRMIPDEWLYVFVDEPTTGATHTSPSPPVRQGVVRVERDAQVDDSAFRKSRHASWETPAISLPPTKNPLSSPYCDPEEPRIFHMFWSGDFTDKPYLALLSFLYTQNLGLHKSEPSPSSCPPKLWLWINPGFMLTLKNPALSREKFEKIKHNQWAAPFLHPRFNGIIEFKFWNTTEQLDSVEELRDVWRSAPTIFNSGGHTIHISGMPRTWTAQEEEAATTAESMAANATSPYNEPEKVAVVLSDMARFLLCHHFGGVYLDADTLFLRDWEELWGWKGAFAYRWSWHDDYNTAALKMSKGSALGSFILRTAFKNDFDFHPMTITKYMKDAHMEDLLFRLPDAMFDSAWLNMEGYQRERPPQPYFSRFEEFFETPQQNSATPPVVGFDGFFRGAFSYHFHNSWSRLNDPSRNFPDLGPRFARDSDIFVPKLDPQDFNWSTVLKRTFEAYLRGEVPNMYGEWIQY</sequence>
<dbReference type="Proteomes" id="UP000799118">
    <property type="component" value="Unassembled WGS sequence"/>
</dbReference>
<gene>
    <name evidence="4" type="ORF">BT96DRAFT_953921</name>
</gene>
<dbReference type="SUPFAM" id="SSF53448">
    <property type="entry name" value="Nucleotide-diphospho-sugar transferases"/>
    <property type="match status" value="1"/>
</dbReference>
<evidence type="ECO:0000313" key="4">
    <source>
        <dbReference type="EMBL" id="KAE9408671.1"/>
    </source>
</evidence>